<dbReference type="Proteomes" id="UP000002878">
    <property type="component" value="Chromosome"/>
</dbReference>
<dbReference type="InterPro" id="IPR054944">
    <property type="entry name" value="regulator_TseB"/>
</dbReference>
<evidence type="ECO:0000259" key="1">
    <source>
        <dbReference type="Pfam" id="PF03413"/>
    </source>
</evidence>
<accession>I2C6Y8</accession>
<dbReference type="Pfam" id="PF17881">
    <property type="entry name" value="TseB"/>
    <property type="match status" value="1"/>
</dbReference>
<name>I2C6Y8_BACAY</name>
<protein>
    <submittedName>
        <fullName evidence="3">Uncharacterized protein</fullName>
    </submittedName>
</protein>
<dbReference type="Gene3D" id="3.10.450.40">
    <property type="match status" value="2"/>
</dbReference>
<proteinExistence type="predicted"/>
<organism evidence="3 4">
    <name type="scientific">Bacillus amyloliquefaciens (strain Y2)</name>
    <name type="common">Bacillus amyloliquefaciens subsp. plantarum (strain B9601-Y2)</name>
    <dbReference type="NCBI Taxonomy" id="1155777"/>
    <lineage>
        <taxon>Bacteria</taxon>
        <taxon>Bacillati</taxon>
        <taxon>Bacillota</taxon>
        <taxon>Bacilli</taxon>
        <taxon>Bacillales</taxon>
        <taxon>Bacillaceae</taxon>
        <taxon>Bacillus</taxon>
        <taxon>Bacillus amyloliquefaciens group</taxon>
    </lineage>
</organism>
<dbReference type="Pfam" id="PF03413">
    <property type="entry name" value="PepSY"/>
    <property type="match status" value="1"/>
</dbReference>
<reference evidence="3 4" key="1">
    <citation type="journal article" date="2012" name="J. Biotechnol.">
        <title>Genome sequence of the plant growth promoting strain Bacillus amyloliquefaciens subsp. plantarum B9601-Y2 and expression of mersacidin and other secondary metabolites.</title>
        <authorList>
            <person name="He P."/>
            <person name="Hao K."/>
            <person name="Blom J."/>
            <person name="Ruckert C."/>
            <person name="Vater J."/>
            <person name="Mao Z."/>
            <person name="Wu Y."/>
            <person name="Hou M."/>
            <person name="He P."/>
            <person name="He Y."/>
            <person name="Borriss R."/>
        </authorList>
    </citation>
    <scope>NUCLEOTIDE SEQUENCE [LARGE SCALE GENOMIC DNA]</scope>
    <source>
        <strain evidence="3">Y2</strain>
    </source>
</reference>
<dbReference type="HOGENOM" id="CLU_114070_2_1_9"/>
<feature type="domain" description="Cell wall elongation regulator TseB-like" evidence="2">
    <location>
        <begin position="44"/>
        <end position="87"/>
    </location>
</feature>
<gene>
    <name evidence="3" type="ORF">MUS_2482</name>
</gene>
<evidence type="ECO:0000313" key="4">
    <source>
        <dbReference type="Proteomes" id="UP000002878"/>
    </source>
</evidence>
<dbReference type="EMBL" id="CP003332">
    <property type="protein sequence ID" value="AFJ62412.1"/>
    <property type="molecule type" value="Genomic_DNA"/>
</dbReference>
<dbReference type="NCBIfam" id="NF040668">
    <property type="entry name" value="regulator_TseB"/>
    <property type="match status" value="1"/>
</dbReference>
<evidence type="ECO:0000313" key="3">
    <source>
        <dbReference type="EMBL" id="AFJ62412.1"/>
    </source>
</evidence>
<dbReference type="InterPro" id="IPR041401">
    <property type="entry name" value="TseB-like_dom"/>
</dbReference>
<sequence length="164" mass="18067">MKKMRKKALIFTAVFGIIFLAVLLFSASIFKSAMAQKEEGHETAAAAAKEKTDLTDAEKVETFVGKQKYYVVTGTDKHGKDMYVWVPANKKAKILSKKASDGISSGKAAKIVRDEGLVSKLNGVHPARENNVPLWEVTYINKSGQYSFSYVDFTSGKILKNITP</sequence>
<dbReference type="AlphaFoldDB" id="I2C6Y8"/>
<dbReference type="PATRIC" id="fig|1126211.3.peg.2364"/>
<dbReference type="InterPro" id="IPR046350">
    <property type="entry name" value="Cystatin_sf"/>
</dbReference>
<dbReference type="InterPro" id="IPR025711">
    <property type="entry name" value="PepSY"/>
</dbReference>
<feature type="domain" description="PepSY" evidence="1">
    <location>
        <begin position="124"/>
        <end position="160"/>
    </location>
</feature>
<evidence type="ECO:0000259" key="2">
    <source>
        <dbReference type="Pfam" id="PF17881"/>
    </source>
</evidence>
<dbReference type="SUPFAM" id="SSF54403">
    <property type="entry name" value="Cystatin/monellin"/>
    <property type="match status" value="2"/>
</dbReference>
<dbReference type="KEGG" id="bqy:MUS_2482"/>